<gene>
    <name evidence="2" type="ORF">H0486_11955</name>
</gene>
<organism evidence="2 3">
    <name type="scientific">Variimorphobacter saccharofermentans</name>
    <dbReference type="NCBI Taxonomy" id="2755051"/>
    <lineage>
        <taxon>Bacteria</taxon>
        <taxon>Bacillati</taxon>
        <taxon>Bacillota</taxon>
        <taxon>Clostridia</taxon>
        <taxon>Lachnospirales</taxon>
        <taxon>Lachnospiraceae</taxon>
        <taxon>Variimorphobacter</taxon>
    </lineage>
</organism>
<evidence type="ECO:0000313" key="3">
    <source>
        <dbReference type="Proteomes" id="UP000574276"/>
    </source>
</evidence>
<keyword evidence="3" id="KW-1185">Reference proteome</keyword>
<dbReference type="Gene3D" id="3.40.1360.10">
    <property type="match status" value="1"/>
</dbReference>
<sequence>MKKYYKLLLEKLLDIYERRESFAKDNNEIRAIQIEPAKEYKEYIDRYDHEAYRDINVAIEKLEQQKIIYTIQDVSGKYTKVKLNLDAIKDAYAFAGRMSVPELCDKMKIVLERYQSNNNAIICKVIKDFTKQLEEYKKLPYDIKFDDRKLDLVLLTLSSVINLDQETYIRNFSTAVFRDSKKFQKLRPIIESILFDYTDVVVEKERILEVYNLFDNPTYVLIKGNTTLTYKNSNIDLSDMNGGIAIPNSALGDIIRIEVNADKIITVENLTTYHDSEDGDSMFIYLGGFHNLSKQQFLKLLFSQNQEKEYYHKGDLDVYGFSILENLKNKTGIPFQPLEMDIDTLERYYNCGLYKELTVNDRKAMKSERLQKYSEIFEFMLKHNCKVEQESIKALELLENI</sequence>
<dbReference type="SUPFAM" id="SSF56726">
    <property type="entry name" value="DNA topoisomerase IV, alpha subunit"/>
    <property type="match status" value="1"/>
</dbReference>
<protein>
    <recommendedName>
        <fullName evidence="1">Wadjet protein JetD C-terminal domain-containing protein</fullName>
    </recommendedName>
</protein>
<dbReference type="InterPro" id="IPR036078">
    <property type="entry name" value="Spo11/TopoVI_A_sf"/>
</dbReference>
<dbReference type="GO" id="GO:0005694">
    <property type="term" value="C:chromosome"/>
    <property type="evidence" value="ECO:0007669"/>
    <property type="project" value="InterPro"/>
</dbReference>
<name>A0A839K3K2_9FIRM</name>
<dbReference type="Proteomes" id="UP000574276">
    <property type="component" value="Unassembled WGS sequence"/>
</dbReference>
<accession>A0A839K3K2</accession>
<evidence type="ECO:0000313" key="2">
    <source>
        <dbReference type="EMBL" id="MBB2183589.1"/>
    </source>
</evidence>
<proteinExistence type="predicted"/>
<dbReference type="InterPro" id="IPR024534">
    <property type="entry name" value="JetD_C"/>
</dbReference>
<dbReference type="RefSeq" id="WP_228353222.1">
    <property type="nucleotide sequence ID" value="NZ_JACEGA010000001.1"/>
</dbReference>
<reference evidence="2 3" key="1">
    <citation type="submission" date="2020-07" db="EMBL/GenBank/DDBJ databases">
        <title>Characterization and genome sequencing of isolate MD1, a novel member within the family Lachnospiraceae.</title>
        <authorList>
            <person name="Rettenmaier R."/>
            <person name="Di Bello L."/>
            <person name="Zinser C."/>
            <person name="Scheitz K."/>
            <person name="Liebl W."/>
            <person name="Zverlov V."/>
        </authorList>
    </citation>
    <scope>NUCLEOTIDE SEQUENCE [LARGE SCALE GENOMIC DNA]</scope>
    <source>
        <strain evidence="2 3">MD1</strain>
    </source>
</reference>
<feature type="domain" description="Wadjet protein JetD C-terminal" evidence="1">
    <location>
        <begin position="244"/>
        <end position="393"/>
    </location>
</feature>
<dbReference type="Pfam" id="PF09983">
    <property type="entry name" value="JetD_C"/>
    <property type="match status" value="1"/>
</dbReference>
<dbReference type="AlphaFoldDB" id="A0A839K3K2"/>
<evidence type="ECO:0000259" key="1">
    <source>
        <dbReference type="Pfam" id="PF09983"/>
    </source>
</evidence>
<comment type="caution">
    <text evidence="2">The sequence shown here is derived from an EMBL/GenBank/DDBJ whole genome shotgun (WGS) entry which is preliminary data.</text>
</comment>
<dbReference type="EMBL" id="JACEGA010000001">
    <property type="protein sequence ID" value="MBB2183589.1"/>
    <property type="molecule type" value="Genomic_DNA"/>
</dbReference>
<dbReference type="GO" id="GO:0003677">
    <property type="term" value="F:DNA binding"/>
    <property type="evidence" value="ECO:0007669"/>
    <property type="project" value="InterPro"/>
</dbReference>